<proteinExistence type="predicted"/>
<evidence type="ECO:0000313" key="1">
    <source>
        <dbReference type="EMBL" id="TAI48502.1"/>
    </source>
</evidence>
<dbReference type="AlphaFoldDB" id="A0A4Q8QDF9"/>
<sequence>MSEMKSKIKAFTLSEMLVVLLITVIVVGLAFSVLNLVQKQMFAVREDLELRSGENELKQALWRDFRTFSRIYGNRIDGSIQLENPFEQVRYQFQEKVVLRNLDTFRVEIKNKDFFFLGNPIETGELDALGLGVRNQEGASIFVYKANAAETYMD</sequence>
<dbReference type="InterPro" id="IPR012902">
    <property type="entry name" value="N_methyl_site"/>
</dbReference>
<dbReference type="OrthoDB" id="1189466at2"/>
<dbReference type="Pfam" id="PF07963">
    <property type="entry name" value="N_methyl"/>
    <property type="match status" value="1"/>
</dbReference>
<protein>
    <recommendedName>
        <fullName evidence="3">Prepilin-type N-terminal cleavage/methylation domain-containing protein</fullName>
    </recommendedName>
</protein>
<comment type="caution">
    <text evidence="1">The sequence shown here is derived from an EMBL/GenBank/DDBJ whole genome shotgun (WGS) entry which is preliminary data.</text>
</comment>
<dbReference type="EMBL" id="SGIU01000001">
    <property type="protein sequence ID" value="TAI48502.1"/>
    <property type="molecule type" value="Genomic_DNA"/>
</dbReference>
<evidence type="ECO:0008006" key="3">
    <source>
        <dbReference type="Google" id="ProtNLM"/>
    </source>
</evidence>
<name>A0A4Q8QDF9_9FLAO</name>
<dbReference type="Proteomes" id="UP000291981">
    <property type="component" value="Unassembled WGS sequence"/>
</dbReference>
<keyword evidence="2" id="KW-1185">Reference proteome</keyword>
<evidence type="ECO:0000313" key="2">
    <source>
        <dbReference type="Proteomes" id="UP000291981"/>
    </source>
</evidence>
<organism evidence="1 2">
    <name type="scientific">Flagellimonas allohymeniacidonis</name>
    <dbReference type="NCBI Taxonomy" id="2517819"/>
    <lineage>
        <taxon>Bacteria</taxon>
        <taxon>Pseudomonadati</taxon>
        <taxon>Bacteroidota</taxon>
        <taxon>Flavobacteriia</taxon>
        <taxon>Flavobacteriales</taxon>
        <taxon>Flavobacteriaceae</taxon>
        <taxon>Flagellimonas</taxon>
    </lineage>
</organism>
<gene>
    <name evidence="1" type="ORF">EW142_01470</name>
</gene>
<accession>A0A4Q8QDF9</accession>
<reference evidence="1 2" key="1">
    <citation type="submission" date="2019-02" db="EMBL/GenBank/DDBJ databases">
        <title>Draft genome sequence of Muricauda sp. 176CP4-71.</title>
        <authorList>
            <person name="Park J.-S."/>
        </authorList>
    </citation>
    <scope>NUCLEOTIDE SEQUENCE [LARGE SCALE GENOMIC DNA]</scope>
    <source>
        <strain evidence="1 2">176CP4-71</strain>
    </source>
</reference>